<evidence type="ECO:0000313" key="3">
    <source>
        <dbReference type="Proteomes" id="UP000619761"/>
    </source>
</evidence>
<gene>
    <name evidence="2" type="ORF">GCM10011613_35930</name>
</gene>
<feature type="transmembrane region" description="Helical" evidence="1">
    <location>
        <begin position="72"/>
        <end position="95"/>
    </location>
</feature>
<reference evidence="3" key="1">
    <citation type="journal article" date="2019" name="Int. J. Syst. Evol. Microbiol.">
        <title>The Global Catalogue of Microorganisms (GCM) 10K type strain sequencing project: providing services to taxonomists for standard genome sequencing and annotation.</title>
        <authorList>
            <consortium name="The Broad Institute Genomics Platform"/>
            <consortium name="The Broad Institute Genome Sequencing Center for Infectious Disease"/>
            <person name="Wu L."/>
            <person name="Ma J."/>
        </authorList>
    </citation>
    <scope>NUCLEOTIDE SEQUENCE [LARGE SCALE GENOMIC DNA]</scope>
    <source>
        <strain evidence="3">KCTC 32239</strain>
    </source>
</reference>
<dbReference type="RefSeq" id="WP_189421214.1">
    <property type="nucleotide sequence ID" value="NZ_BMYZ01000005.1"/>
</dbReference>
<accession>A0ABQ3BAQ9</accession>
<sequence>MSEEQQNESVSSESQPSESGSTAAFFAVLFYVIAVGLAFFGIYIGFKELGYKDGIVGGDAYNYIIFAGRGSIIIGVAIVAAIIGLGIQIYCHFLFLSKNLIYKAEHKI</sequence>
<proteinExistence type="predicted"/>
<feature type="transmembrane region" description="Helical" evidence="1">
    <location>
        <begin position="23"/>
        <end position="46"/>
    </location>
</feature>
<name>A0ABQ3BAQ9_9GAMM</name>
<comment type="caution">
    <text evidence="2">The sequence shown here is derived from an EMBL/GenBank/DDBJ whole genome shotgun (WGS) entry which is preliminary data.</text>
</comment>
<dbReference type="Proteomes" id="UP000619761">
    <property type="component" value="Unassembled WGS sequence"/>
</dbReference>
<keyword evidence="1" id="KW-1133">Transmembrane helix</keyword>
<keyword evidence="3" id="KW-1185">Reference proteome</keyword>
<evidence type="ECO:0000313" key="2">
    <source>
        <dbReference type="EMBL" id="GGY87735.1"/>
    </source>
</evidence>
<keyword evidence="1" id="KW-0812">Transmembrane</keyword>
<organism evidence="2 3">
    <name type="scientific">Cellvibrio zantedeschiae</name>
    <dbReference type="NCBI Taxonomy" id="1237077"/>
    <lineage>
        <taxon>Bacteria</taxon>
        <taxon>Pseudomonadati</taxon>
        <taxon>Pseudomonadota</taxon>
        <taxon>Gammaproteobacteria</taxon>
        <taxon>Cellvibrionales</taxon>
        <taxon>Cellvibrionaceae</taxon>
        <taxon>Cellvibrio</taxon>
    </lineage>
</organism>
<protein>
    <submittedName>
        <fullName evidence="2">Uncharacterized protein</fullName>
    </submittedName>
</protein>
<evidence type="ECO:0000256" key="1">
    <source>
        <dbReference type="SAM" id="Phobius"/>
    </source>
</evidence>
<keyword evidence="1" id="KW-0472">Membrane</keyword>
<dbReference type="EMBL" id="BMYZ01000005">
    <property type="protein sequence ID" value="GGY87735.1"/>
    <property type="molecule type" value="Genomic_DNA"/>
</dbReference>